<evidence type="ECO:0000256" key="3">
    <source>
        <dbReference type="ARBA" id="ARBA00023052"/>
    </source>
</evidence>
<dbReference type="EC" id="1.1.1.-" evidence="5"/>
<dbReference type="Pfam" id="PF02780">
    <property type="entry name" value="Transketolase_C"/>
    <property type="match status" value="1"/>
</dbReference>
<dbReference type="Gene3D" id="3.40.50.970">
    <property type="match status" value="1"/>
</dbReference>
<keyword evidence="6" id="KW-1185">Reference proteome</keyword>
<comment type="caution">
    <text evidence="5">The sequence shown here is derived from an EMBL/GenBank/DDBJ whole genome shotgun (WGS) entry which is preliminary data.</text>
</comment>
<dbReference type="InterPro" id="IPR033248">
    <property type="entry name" value="Transketolase_C"/>
</dbReference>
<gene>
    <name evidence="5" type="ORF">NEPTK9_000555</name>
</gene>
<keyword evidence="3" id="KW-0786">Thiamine pyrophosphate</keyword>
<dbReference type="Proteomes" id="UP001194714">
    <property type="component" value="Unassembled WGS sequence"/>
</dbReference>
<evidence type="ECO:0000313" key="6">
    <source>
        <dbReference type="Proteomes" id="UP001194714"/>
    </source>
</evidence>
<dbReference type="SMART" id="SM00861">
    <property type="entry name" value="Transket_pyr"/>
    <property type="match status" value="1"/>
</dbReference>
<dbReference type="InterPro" id="IPR029061">
    <property type="entry name" value="THDP-binding"/>
</dbReference>
<evidence type="ECO:0000313" key="5">
    <source>
        <dbReference type="EMBL" id="MBF5059050.1"/>
    </source>
</evidence>
<dbReference type="InterPro" id="IPR005475">
    <property type="entry name" value="Transketolase-like_Pyr-bd"/>
</dbReference>
<sequence length="358" mass="39720">MMERSIKFNQAILEGTSQAMEEDPSVYLMGLGVPDPKGTFGTTLGLQEKFGPDRVMDMPTSENGMTGIAIGSAIRGMRPIMTHQRVDFFLLALDQLINNAAKWHYMFGDQMTAPIVIRLVMGRGWGQGPQHSQSLQSLFAHIPGLKVVMPSTPYDAKGLLISAVKDNNPVVYLEHRWLHNIHGPVPEESYEVPIGKAHIVQEGKDITIAATSHMVLEARKAIQALEEDGISVELIDIRTIKPLDKETILKSVRKTGRLIVADPDWKTCGFGAEVIALAAEEAFTDLKNPPARIAYPDRHSPTSWALANHYYPSHRMIEMEVYKMMRLPSKAQTLLQQLLEARTTGPLDIPDASFTGPF</sequence>
<keyword evidence="2 5" id="KW-0560">Oxidoreductase</keyword>
<comment type="cofactor">
    <cofactor evidence="1">
        <name>thiamine diphosphate</name>
        <dbReference type="ChEBI" id="CHEBI:58937"/>
    </cofactor>
</comment>
<dbReference type="PANTHER" id="PTHR43257:SF2">
    <property type="entry name" value="PYRUVATE DEHYDROGENASE E1 COMPONENT SUBUNIT BETA"/>
    <property type="match status" value="1"/>
</dbReference>
<protein>
    <submittedName>
        <fullName evidence="5">Acetoin:2,6-dichlorophenolindophenol oxidoreductase subunit beta</fullName>
        <ecNumber evidence="5">1.1.1.-</ecNumber>
    </submittedName>
</protein>
<accession>A0ABS0B0E8</accession>
<dbReference type="SUPFAM" id="SSF52518">
    <property type="entry name" value="Thiamin diphosphate-binding fold (THDP-binding)"/>
    <property type="match status" value="1"/>
</dbReference>
<dbReference type="InterPro" id="IPR009014">
    <property type="entry name" value="Transketo_C/PFOR_II"/>
</dbReference>
<proteinExistence type="predicted"/>
<dbReference type="CDD" id="cd07036">
    <property type="entry name" value="TPP_PYR_E1-PDHc-beta_like"/>
    <property type="match status" value="1"/>
</dbReference>
<reference evidence="5 6" key="1">
    <citation type="submission" date="2020-01" db="EMBL/GenBank/DDBJ databases">
        <title>Draft genome sequence of Cand. Neptunochlamydia vexilliferae K9.</title>
        <authorList>
            <person name="Schulz F."/>
            <person name="Koestlbacher S."/>
            <person name="Wascher F."/>
            <person name="Pizzetti I."/>
            <person name="Horn M."/>
        </authorList>
    </citation>
    <scope>NUCLEOTIDE SEQUENCE [LARGE SCALE GENOMIC DNA]</scope>
    <source>
        <strain evidence="5 6">K9</strain>
    </source>
</reference>
<evidence type="ECO:0000256" key="1">
    <source>
        <dbReference type="ARBA" id="ARBA00001964"/>
    </source>
</evidence>
<dbReference type="GO" id="GO:0016491">
    <property type="term" value="F:oxidoreductase activity"/>
    <property type="evidence" value="ECO:0007669"/>
    <property type="project" value="UniProtKB-KW"/>
</dbReference>
<evidence type="ECO:0000256" key="2">
    <source>
        <dbReference type="ARBA" id="ARBA00023002"/>
    </source>
</evidence>
<evidence type="ECO:0000259" key="4">
    <source>
        <dbReference type="SMART" id="SM00861"/>
    </source>
</evidence>
<dbReference type="EMBL" id="JAAEJV010000009">
    <property type="protein sequence ID" value="MBF5059050.1"/>
    <property type="molecule type" value="Genomic_DNA"/>
</dbReference>
<feature type="domain" description="Transketolase-like pyrimidine-binding" evidence="4">
    <location>
        <begin position="6"/>
        <end position="181"/>
    </location>
</feature>
<dbReference type="PANTHER" id="PTHR43257">
    <property type="entry name" value="PYRUVATE DEHYDROGENASE E1 COMPONENT BETA SUBUNIT"/>
    <property type="match status" value="1"/>
</dbReference>
<dbReference type="SUPFAM" id="SSF52922">
    <property type="entry name" value="TK C-terminal domain-like"/>
    <property type="match status" value="1"/>
</dbReference>
<dbReference type="Gene3D" id="3.40.50.920">
    <property type="match status" value="1"/>
</dbReference>
<dbReference type="Pfam" id="PF02779">
    <property type="entry name" value="Transket_pyr"/>
    <property type="match status" value="1"/>
</dbReference>
<name>A0ABS0B0E8_9BACT</name>
<organism evidence="5 6">
    <name type="scientific">Candidatus Neptunichlamydia vexilliferae</name>
    <dbReference type="NCBI Taxonomy" id="1651774"/>
    <lineage>
        <taxon>Bacteria</taxon>
        <taxon>Pseudomonadati</taxon>
        <taxon>Chlamydiota</taxon>
        <taxon>Chlamydiia</taxon>
        <taxon>Parachlamydiales</taxon>
        <taxon>Simkaniaceae</taxon>
        <taxon>Candidatus Neptunichlamydia</taxon>
    </lineage>
</organism>